<name>A0AAV1U4I7_9STRA</name>
<reference evidence="2" key="1">
    <citation type="submission" date="2024-01" db="EMBL/GenBank/DDBJ databases">
        <authorList>
            <person name="Webb A."/>
        </authorList>
    </citation>
    <scope>NUCLEOTIDE SEQUENCE</scope>
    <source>
        <strain evidence="2">Pm1</strain>
    </source>
</reference>
<evidence type="ECO:0008006" key="4">
    <source>
        <dbReference type="Google" id="ProtNLM"/>
    </source>
</evidence>
<evidence type="ECO:0000313" key="3">
    <source>
        <dbReference type="Proteomes" id="UP001162060"/>
    </source>
</evidence>
<dbReference type="Proteomes" id="UP001162060">
    <property type="component" value="Unassembled WGS sequence"/>
</dbReference>
<evidence type="ECO:0000256" key="1">
    <source>
        <dbReference type="SAM" id="Coils"/>
    </source>
</evidence>
<protein>
    <recommendedName>
        <fullName evidence="4">Ubiquitin-like domain-containing protein</fullName>
    </recommendedName>
</protein>
<keyword evidence="1" id="KW-0175">Coiled coil</keyword>
<dbReference type="Gene3D" id="3.10.20.90">
    <property type="entry name" value="Phosphatidylinositol 3-kinase Catalytic Subunit, Chain A, domain 1"/>
    <property type="match status" value="1"/>
</dbReference>
<feature type="coiled-coil region" evidence="1">
    <location>
        <begin position="198"/>
        <end position="232"/>
    </location>
</feature>
<proteinExistence type="predicted"/>
<gene>
    <name evidence="2" type="ORF">PM001_LOCUS13887</name>
</gene>
<evidence type="ECO:0000313" key="2">
    <source>
        <dbReference type="EMBL" id="CAK7928737.1"/>
    </source>
</evidence>
<accession>A0AAV1U4I7</accession>
<dbReference type="EMBL" id="CAKLBY020000130">
    <property type="protein sequence ID" value="CAK7928737.1"/>
    <property type="molecule type" value="Genomic_DNA"/>
</dbReference>
<comment type="caution">
    <text evidence="2">The sequence shown here is derived from an EMBL/GenBank/DDBJ whole genome shotgun (WGS) entry which is preliminary data.</text>
</comment>
<sequence length="309" mass="34055">MSDKSELLVTIIFGNQSTSICLSDQDPQALELLQTEIAAKFDVDPKFQRLVFRGRNVETSTVLTNGCKLLLLRNRAFHEQAVAVKPVETSETLSFSAPSLPSVDNVASKTFSRTLDFDVNELDDDVLVVQVFRGKSRFDGIYPCSGSILDVKVRVSAVLGLTSPLALKLVVKGKTPADHMVLKTLVGGKKIMKAMALLQEQQHVTNEKEEDLRELLNELVGARTTLQRLQKQMKRNFMSRDESLLQLSRVLDDGQRIAGNLELVKQHLKKPSGAGLFANQETIAAIAQAIKEAHALAEIAQGLLENHSL</sequence>
<organism evidence="2 3">
    <name type="scientific">Peronospora matthiolae</name>
    <dbReference type="NCBI Taxonomy" id="2874970"/>
    <lineage>
        <taxon>Eukaryota</taxon>
        <taxon>Sar</taxon>
        <taxon>Stramenopiles</taxon>
        <taxon>Oomycota</taxon>
        <taxon>Peronosporomycetes</taxon>
        <taxon>Peronosporales</taxon>
        <taxon>Peronosporaceae</taxon>
        <taxon>Peronospora</taxon>
    </lineage>
</organism>
<dbReference type="AlphaFoldDB" id="A0AAV1U4I7"/>